<sequence>MEPNSDIQSALAIMVETHSPDTRGASLTFHFSRFINDSS</sequence>
<dbReference type="InParanoid" id="G2XXF3"/>
<dbReference type="EMBL" id="FQ790275">
    <property type="protein sequence ID" value="CCD45231.1"/>
    <property type="molecule type" value="Genomic_DNA"/>
</dbReference>
<accession>G2XXF3</accession>
<name>G2XXF3_BOTF4</name>
<dbReference type="AlphaFoldDB" id="G2XXF3"/>
<dbReference type="HOGENOM" id="CLU_3319945_0_0_1"/>
<evidence type="ECO:0000313" key="1">
    <source>
        <dbReference type="EMBL" id="CCD45231.1"/>
    </source>
</evidence>
<evidence type="ECO:0000313" key="2">
    <source>
        <dbReference type="Proteomes" id="UP000008177"/>
    </source>
</evidence>
<proteinExistence type="predicted"/>
<organism evidence="1 2">
    <name type="scientific">Botryotinia fuckeliana (strain T4)</name>
    <name type="common">Noble rot fungus</name>
    <name type="synonym">Botrytis cinerea</name>
    <dbReference type="NCBI Taxonomy" id="999810"/>
    <lineage>
        <taxon>Eukaryota</taxon>
        <taxon>Fungi</taxon>
        <taxon>Dikarya</taxon>
        <taxon>Ascomycota</taxon>
        <taxon>Pezizomycotina</taxon>
        <taxon>Leotiomycetes</taxon>
        <taxon>Helotiales</taxon>
        <taxon>Sclerotiniaceae</taxon>
        <taxon>Botrytis</taxon>
    </lineage>
</organism>
<reference evidence="2" key="1">
    <citation type="journal article" date="2011" name="PLoS Genet.">
        <title>Genomic analysis of the necrotrophic fungal pathogens Sclerotinia sclerotiorum and Botrytis cinerea.</title>
        <authorList>
            <person name="Amselem J."/>
            <person name="Cuomo C.A."/>
            <person name="van Kan J.A."/>
            <person name="Viaud M."/>
            <person name="Benito E.P."/>
            <person name="Couloux A."/>
            <person name="Coutinho P.M."/>
            <person name="de Vries R.P."/>
            <person name="Dyer P.S."/>
            <person name="Fillinger S."/>
            <person name="Fournier E."/>
            <person name="Gout L."/>
            <person name="Hahn M."/>
            <person name="Kohn L."/>
            <person name="Lapalu N."/>
            <person name="Plummer K.M."/>
            <person name="Pradier J.M."/>
            <person name="Quevillon E."/>
            <person name="Sharon A."/>
            <person name="Simon A."/>
            <person name="ten Have A."/>
            <person name="Tudzynski B."/>
            <person name="Tudzynski P."/>
            <person name="Wincker P."/>
            <person name="Andrew M."/>
            <person name="Anthouard V."/>
            <person name="Beever R.E."/>
            <person name="Beffa R."/>
            <person name="Benoit I."/>
            <person name="Bouzid O."/>
            <person name="Brault B."/>
            <person name="Chen Z."/>
            <person name="Choquer M."/>
            <person name="Collemare J."/>
            <person name="Cotton P."/>
            <person name="Danchin E.G."/>
            <person name="Da Silva C."/>
            <person name="Gautier A."/>
            <person name="Giraud C."/>
            <person name="Giraud T."/>
            <person name="Gonzalez C."/>
            <person name="Grossetete S."/>
            <person name="Guldener U."/>
            <person name="Henrissat B."/>
            <person name="Howlett B.J."/>
            <person name="Kodira C."/>
            <person name="Kretschmer M."/>
            <person name="Lappartient A."/>
            <person name="Leroch M."/>
            <person name="Levis C."/>
            <person name="Mauceli E."/>
            <person name="Neuveglise C."/>
            <person name="Oeser B."/>
            <person name="Pearson M."/>
            <person name="Poulain J."/>
            <person name="Poussereau N."/>
            <person name="Quesneville H."/>
            <person name="Rascle C."/>
            <person name="Schumacher J."/>
            <person name="Segurens B."/>
            <person name="Sexton A."/>
            <person name="Silva E."/>
            <person name="Sirven C."/>
            <person name="Soanes D.M."/>
            <person name="Talbot N.J."/>
            <person name="Templeton M."/>
            <person name="Yandava C."/>
            <person name="Yarden O."/>
            <person name="Zeng Q."/>
            <person name="Rollins J.A."/>
            <person name="Lebrun M.H."/>
            <person name="Dickman M."/>
        </authorList>
    </citation>
    <scope>NUCLEOTIDE SEQUENCE [LARGE SCALE GENOMIC DNA]</scope>
    <source>
        <strain evidence="2">T4</strain>
    </source>
</reference>
<gene>
    <name evidence="1" type="ORF">BofuT4_P009480.1</name>
</gene>
<dbReference type="Proteomes" id="UP000008177">
    <property type="component" value="Unplaced contigs"/>
</dbReference>
<protein>
    <submittedName>
        <fullName evidence="1">BcPIE4</fullName>
    </submittedName>
</protein>